<feature type="transmembrane region" description="Helical" evidence="1">
    <location>
        <begin position="20"/>
        <end position="44"/>
    </location>
</feature>
<dbReference type="Pfam" id="PF06541">
    <property type="entry name" value="ABC_trans_CmpB"/>
    <property type="match status" value="1"/>
</dbReference>
<accession>A0A8J6PCP5</accession>
<feature type="transmembrane region" description="Helical" evidence="1">
    <location>
        <begin position="165"/>
        <end position="184"/>
    </location>
</feature>
<feature type="transmembrane region" description="Helical" evidence="1">
    <location>
        <begin position="125"/>
        <end position="145"/>
    </location>
</feature>
<evidence type="ECO:0000256" key="1">
    <source>
        <dbReference type="SAM" id="Phobius"/>
    </source>
</evidence>
<dbReference type="InterPro" id="IPR010540">
    <property type="entry name" value="CmpB_TMEM229"/>
</dbReference>
<evidence type="ECO:0000313" key="2">
    <source>
        <dbReference type="EMBL" id="MBC8610081.1"/>
    </source>
</evidence>
<keyword evidence="1" id="KW-1133">Transmembrane helix</keyword>
<name>A0A8J6PCP5_9FIRM</name>
<feature type="transmembrane region" description="Helical" evidence="1">
    <location>
        <begin position="84"/>
        <end position="104"/>
    </location>
</feature>
<dbReference type="AlphaFoldDB" id="A0A8J6PCP5"/>
<feature type="transmembrane region" description="Helical" evidence="1">
    <location>
        <begin position="56"/>
        <end position="78"/>
    </location>
</feature>
<dbReference type="RefSeq" id="WP_154824544.1">
    <property type="nucleotide sequence ID" value="NZ_JACRTL010000001.1"/>
</dbReference>
<dbReference type="EMBL" id="JACRTL010000001">
    <property type="protein sequence ID" value="MBC8610081.1"/>
    <property type="molecule type" value="Genomic_DNA"/>
</dbReference>
<organism evidence="2 3">
    <name type="scientific">Massiliimalia timonensis</name>
    <dbReference type="NCBI Taxonomy" id="1987501"/>
    <lineage>
        <taxon>Bacteria</taxon>
        <taxon>Bacillati</taxon>
        <taxon>Bacillota</taxon>
        <taxon>Clostridia</taxon>
        <taxon>Eubacteriales</taxon>
        <taxon>Oscillospiraceae</taxon>
        <taxon>Massiliimalia</taxon>
    </lineage>
</organism>
<keyword evidence="1" id="KW-0472">Membrane</keyword>
<dbReference type="Proteomes" id="UP000632659">
    <property type="component" value="Unassembled WGS sequence"/>
</dbReference>
<evidence type="ECO:0000313" key="3">
    <source>
        <dbReference type="Proteomes" id="UP000632659"/>
    </source>
</evidence>
<reference evidence="2" key="1">
    <citation type="submission" date="2020-08" db="EMBL/GenBank/DDBJ databases">
        <title>Genome public.</title>
        <authorList>
            <person name="Liu C."/>
            <person name="Sun Q."/>
        </authorList>
    </citation>
    <scope>NUCLEOTIDE SEQUENCE</scope>
    <source>
        <strain evidence="2">NSJ-15</strain>
    </source>
</reference>
<keyword evidence="1" id="KW-0812">Transmembrane</keyword>
<keyword evidence="3" id="KW-1185">Reference proteome</keyword>
<proteinExistence type="predicted"/>
<protein>
    <submittedName>
        <fullName evidence="2">Putative ABC transporter permease</fullName>
    </submittedName>
</protein>
<comment type="caution">
    <text evidence="2">The sequence shown here is derived from an EMBL/GenBank/DDBJ whole genome shotgun (WGS) entry which is preliminary data.</text>
</comment>
<sequence>MSEQSSLLGQKNYFQKPLGFYTLFWVFMIGCFLGVILEIAWFYITHHYYENRSGLVYGPFNLVYGLGVLGMTACLYWISKKSLILLFAGSCIVGSVFEFLCSWFQETMFGTVSWDYREISWNLGGRIHLSLSLIWGLLGIFWMKVLFPLCHSLLQKLPEILVRPLTVGMIVFMIINIAVSAAAMSRMSERRHGIAPENTIEEWVDSHFPDERMEKIFTNVLFVEGEERIPLQSITK</sequence>
<gene>
    <name evidence="2" type="ORF">H8702_02950</name>
</gene>